<dbReference type="EMBL" id="AXCW01000081">
    <property type="protein sequence ID" value="EYR63600.1"/>
    <property type="molecule type" value="Genomic_DNA"/>
</dbReference>
<comment type="similarity">
    <text evidence="2 9">Belongs to the glycosyl hydrolase 10 (cellulase F) family.</text>
</comment>
<protein>
    <recommendedName>
        <fullName evidence="9">Beta-xylanase</fullName>
        <ecNumber evidence="9">3.2.1.8</ecNumber>
    </recommendedName>
</protein>
<evidence type="ECO:0000256" key="3">
    <source>
        <dbReference type="ARBA" id="ARBA00022651"/>
    </source>
</evidence>
<name>A0A021VU77_9CELL</name>
<evidence type="ECO:0000313" key="11">
    <source>
        <dbReference type="EMBL" id="EYR63600.1"/>
    </source>
</evidence>
<evidence type="ECO:0000259" key="10">
    <source>
        <dbReference type="PROSITE" id="PS51760"/>
    </source>
</evidence>
<proteinExistence type="inferred from homology"/>
<dbReference type="SUPFAM" id="SSF51445">
    <property type="entry name" value="(Trans)glycosidases"/>
    <property type="match status" value="1"/>
</dbReference>
<feature type="domain" description="GH10" evidence="10">
    <location>
        <begin position="69"/>
        <end position="368"/>
    </location>
</feature>
<evidence type="ECO:0000256" key="5">
    <source>
        <dbReference type="ARBA" id="ARBA00022801"/>
    </source>
</evidence>
<dbReference type="EC" id="3.2.1.8" evidence="9"/>
<evidence type="ECO:0000313" key="12">
    <source>
        <dbReference type="Proteomes" id="UP000019753"/>
    </source>
</evidence>
<dbReference type="Pfam" id="PF00331">
    <property type="entry name" value="Glyco_hydro_10"/>
    <property type="match status" value="1"/>
</dbReference>
<dbReference type="InterPro" id="IPR017853">
    <property type="entry name" value="GH"/>
</dbReference>
<dbReference type="PANTHER" id="PTHR31490:SF88">
    <property type="entry name" value="BETA-XYLANASE"/>
    <property type="match status" value="1"/>
</dbReference>
<accession>A0A021VU77</accession>
<gene>
    <name evidence="11" type="ORF">N866_19390</name>
</gene>
<dbReference type="InterPro" id="IPR001000">
    <property type="entry name" value="GH10_dom"/>
</dbReference>
<keyword evidence="5 9" id="KW-0378">Hydrolase</keyword>
<dbReference type="PANTHER" id="PTHR31490">
    <property type="entry name" value="GLYCOSYL HYDROLASE"/>
    <property type="match status" value="1"/>
</dbReference>
<keyword evidence="8 9" id="KW-0624">Polysaccharide degradation</keyword>
<keyword evidence="12" id="KW-1185">Reference proteome</keyword>
<dbReference type="SMART" id="SM00633">
    <property type="entry name" value="Glyco_10"/>
    <property type="match status" value="1"/>
</dbReference>
<keyword evidence="6 9" id="KW-0119">Carbohydrate metabolism</keyword>
<dbReference type="GO" id="GO:0031176">
    <property type="term" value="F:endo-1,4-beta-xylanase activity"/>
    <property type="evidence" value="ECO:0007669"/>
    <property type="project" value="UniProtKB-EC"/>
</dbReference>
<dbReference type="Proteomes" id="UP000019753">
    <property type="component" value="Unassembled WGS sequence"/>
</dbReference>
<comment type="caution">
    <text evidence="11">The sequence shown here is derived from an EMBL/GenBank/DDBJ whole genome shotgun (WGS) entry which is preliminary data.</text>
</comment>
<sequence>MDPGPDLRHRVRETTLTVAGPGGSPLGEAEVTVEQVSPALAIGNIGFDLIPLANGETVLDPAEVETFGGASVEQLEQLGELFVQVFDTATLPFYWGRFEPVRGRPDTERLRRTAQWFTDRGVRLKGHPLVWHTVTAPWLRDLPTDEVERVQRERIRRDVGDFAGLIDTWDAINEAVIMPVFDKEENGISRLCRERGRIATVRMAFEEARAANPDATLLLNDFDMSTAYECLVEGVLAAGVQVDVLGLQSHMHQGYWGEEKTHAILERFSRYGLPIHMTETTLLSGDLMPAHIEDLNDWQVEHWPSTPEGEARQADEVVRHYRTLAAHPSVQAITYWGITDDGAWLGAPAGLVRADGTPKPAFEALRDLVRRDWWLPPTTTRTDADGRLTVRAWAGDYRVSTREGAADVRVGDTAHAVVGVRAGRPGPPTGRVAG</sequence>
<reference evidence="11 12" key="1">
    <citation type="submission" date="2014-01" db="EMBL/GenBank/DDBJ databases">
        <title>Actinotalea ferrariae CF5-4.</title>
        <authorList>
            <person name="Chen F."/>
            <person name="Li Y."/>
            <person name="Wang G."/>
        </authorList>
    </citation>
    <scope>NUCLEOTIDE SEQUENCE [LARGE SCALE GENOMIC DNA]</scope>
    <source>
        <strain evidence="11 12">CF5-4</strain>
    </source>
</reference>
<dbReference type="InterPro" id="IPR044846">
    <property type="entry name" value="GH10"/>
</dbReference>
<dbReference type="PROSITE" id="PS51760">
    <property type="entry name" value="GH10_2"/>
    <property type="match status" value="1"/>
</dbReference>
<dbReference type="Gene3D" id="3.20.20.80">
    <property type="entry name" value="Glycosidases"/>
    <property type="match status" value="1"/>
</dbReference>
<evidence type="ECO:0000256" key="1">
    <source>
        <dbReference type="ARBA" id="ARBA00000681"/>
    </source>
</evidence>
<keyword evidence="7 9" id="KW-0326">Glycosidase</keyword>
<organism evidence="11 12">
    <name type="scientific">Actinotalea ferrariae CF5-4</name>
    <dbReference type="NCBI Taxonomy" id="948458"/>
    <lineage>
        <taxon>Bacteria</taxon>
        <taxon>Bacillati</taxon>
        <taxon>Actinomycetota</taxon>
        <taxon>Actinomycetes</taxon>
        <taxon>Micrococcales</taxon>
        <taxon>Cellulomonadaceae</taxon>
        <taxon>Actinotalea</taxon>
    </lineage>
</organism>
<dbReference type="AlphaFoldDB" id="A0A021VU77"/>
<keyword evidence="4" id="KW-0732">Signal</keyword>
<evidence type="ECO:0000256" key="7">
    <source>
        <dbReference type="ARBA" id="ARBA00023295"/>
    </source>
</evidence>
<evidence type="ECO:0000256" key="2">
    <source>
        <dbReference type="ARBA" id="ARBA00007495"/>
    </source>
</evidence>
<dbReference type="PRINTS" id="PR00134">
    <property type="entry name" value="GLHYDRLASE10"/>
</dbReference>
<keyword evidence="3 11" id="KW-0858">Xylan degradation</keyword>
<evidence type="ECO:0000256" key="9">
    <source>
        <dbReference type="RuleBase" id="RU361174"/>
    </source>
</evidence>
<evidence type="ECO:0000256" key="4">
    <source>
        <dbReference type="ARBA" id="ARBA00022729"/>
    </source>
</evidence>
<comment type="catalytic activity">
    <reaction evidence="1 9">
        <text>Endohydrolysis of (1-&gt;4)-beta-D-xylosidic linkages in xylans.</text>
        <dbReference type="EC" id="3.2.1.8"/>
    </reaction>
</comment>
<dbReference type="GO" id="GO:0045493">
    <property type="term" value="P:xylan catabolic process"/>
    <property type="evidence" value="ECO:0007669"/>
    <property type="project" value="UniProtKB-KW"/>
</dbReference>
<evidence type="ECO:0000256" key="6">
    <source>
        <dbReference type="ARBA" id="ARBA00023277"/>
    </source>
</evidence>
<evidence type="ECO:0000256" key="8">
    <source>
        <dbReference type="ARBA" id="ARBA00023326"/>
    </source>
</evidence>